<keyword evidence="1" id="KW-0479">Metal-binding</keyword>
<dbReference type="GO" id="GO:0031179">
    <property type="term" value="P:peptide modification"/>
    <property type="evidence" value="ECO:0007669"/>
    <property type="project" value="InterPro"/>
</dbReference>
<dbReference type="SUPFAM" id="SSF158745">
    <property type="entry name" value="LanC-like"/>
    <property type="match status" value="1"/>
</dbReference>
<name>A0A7W0CJH3_9ACTN</name>
<dbReference type="Proteomes" id="UP000530928">
    <property type="component" value="Unassembled WGS sequence"/>
</dbReference>
<keyword evidence="1" id="KW-0862">Zinc</keyword>
<sequence>MKERSPSLARLGRLLGELPQAAPDAAMAVVAGALDGPDTTRALTSWLRGLKQAPRGLGLFGGSAERLLALRIAASTWPKLTGPVGAQRQALIAQLAATTWRDSEVGWPDYDLIVGPSGILVALAADPGVPATARAPLTGHLLRLCATPDLVRLRVGEHQNDHPRRWNIGHVNLGLAHGLPGIMIALCAAAEADGLSDDLATTLARLAGRLVAECRPDGRGVYAWPHAIGVELPSRPLQAWCYGCPSNAWVMWETARILGDPELAAFALEAAASFVTAYDDRDLRNLALCHGAAGTLLIFDAFARHTPLGGAQALATHLTGYLLDRHEEVAELAATDWSLMNGAGGVLAALLTVEGGDRRWLATLGLR</sequence>
<reference evidence="2 3" key="1">
    <citation type="submission" date="2020-07" db="EMBL/GenBank/DDBJ databases">
        <title>Genomic Encyclopedia of Type Strains, Phase IV (KMG-IV): sequencing the most valuable type-strain genomes for metagenomic binning, comparative biology and taxonomic classification.</title>
        <authorList>
            <person name="Goeker M."/>
        </authorList>
    </citation>
    <scope>NUCLEOTIDE SEQUENCE [LARGE SCALE GENOMIC DNA]</scope>
    <source>
        <strain evidence="2 3">DSM 45533</strain>
    </source>
</reference>
<feature type="binding site" evidence="1">
    <location>
        <position position="290"/>
    </location>
    <ligand>
        <name>Zn(2+)</name>
        <dbReference type="ChEBI" id="CHEBI:29105"/>
    </ligand>
</feature>
<keyword evidence="3" id="KW-1185">Reference proteome</keyword>
<proteinExistence type="predicted"/>
<comment type="caution">
    <text evidence="2">The sequence shown here is derived from an EMBL/GenBank/DDBJ whole genome shotgun (WGS) entry which is preliminary data.</text>
</comment>
<dbReference type="AlphaFoldDB" id="A0A7W0CJH3"/>
<accession>A0A7W0CJH3</accession>
<feature type="binding site" evidence="1">
    <location>
        <position position="241"/>
    </location>
    <ligand>
        <name>Zn(2+)</name>
        <dbReference type="ChEBI" id="CHEBI:29105"/>
    </ligand>
</feature>
<evidence type="ECO:0000256" key="1">
    <source>
        <dbReference type="PIRSR" id="PIRSR607822-1"/>
    </source>
</evidence>
<evidence type="ECO:0000313" key="3">
    <source>
        <dbReference type="Proteomes" id="UP000530928"/>
    </source>
</evidence>
<dbReference type="RefSeq" id="WP_181611010.1">
    <property type="nucleotide sequence ID" value="NZ_BAABAM010000002.1"/>
</dbReference>
<gene>
    <name evidence="2" type="ORF">HNR30_003652</name>
</gene>
<dbReference type="Pfam" id="PF05147">
    <property type="entry name" value="LANC_like"/>
    <property type="match status" value="1"/>
</dbReference>
<organism evidence="2 3">
    <name type="scientific">Nonomuraea soli</name>
    <dbReference type="NCBI Taxonomy" id="1032476"/>
    <lineage>
        <taxon>Bacteria</taxon>
        <taxon>Bacillati</taxon>
        <taxon>Actinomycetota</taxon>
        <taxon>Actinomycetes</taxon>
        <taxon>Streptosporangiales</taxon>
        <taxon>Streptosporangiaceae</taxon>
        <taxon>Nonomuraea</taxon>
    </lineage>
</organism>
<feature type="binding site" evidence="1">
    <location>
        <position position="289"/>
    </location>
    <ligand>
        <name>Zn(2+)</name>
        <dbReference type="ChEBI" id="CHEBI:29105"/>
    </ligand>
</feature>
<dbReference type="GO" id="GO:0046872">
    <property type="term" value="F:metal ion binding"/>
    <property type="evidence" value="ECO:0007669"/>
    <property type="project" value="UniProtKB-KW"/>
</dbReference>
<dbReference type="EMBL" id="JACDUR010000003">
    <property type="protein sequence ID" value="MBA2892311.1"/>
    <property type="molecule type" value="Genomic_DNA"/>
</dbReference>
<evidence type="ECO:0008006" key="4">
    <source>
        <dbReference type="Google" id="ProtNLM"/>
    </source>
</evidence>
<protein>
    <recommendedName>
        <fullName evidence="4">Lanthionine synthetase</fullName>
    </recommendedName>
</protein>
<dbReference type="InterPro" id="IPR007822">
    <property type="entry name" value="LANC-like"/>
</dbReference>
<dbReference type="PRINTS" id="PR01955">
    <property type="entry name" value="LANCFRANKIA"/>
</dbReference>
<dbReference type="Gene3D" id="1.50.10.20">
    <property type="match status" value="1"/>
</dbReference>
<evidence type="ECO:0000313" key="2">
    <source>
        <dbReference type="EMBL" id="MBA2892311.1"/>
    </source>
</evidence>
<dbReference type="PRINTS" id="PR01950">
    <property type="entry name" value="LANCSUPER"/>
</dbReference>
<dbReference type="SMART" id="SM01260">
    <property type="entry name" value="LANC_like"/>
    <property type="match status" value="1"/>
</dbReference>